<feature type="compositionally biased region" description="Polar residues" evidence="1">
    <location>
        <begin position="482"/>
        <end position="494"/>
    </location>
</feature>
<feature type="compositionally biased region" description="Pro residues" evidence="1">
    <location>
        <begin position="464"/>
        <end position="477"/>
    </location>
</feature>
<feature type="compositionally biased region" description="Basic and acidic residues" evidence="1">
    <location>
        <begin position="178"/>
        <end position="197"/>
    </location>
</feature>
<feature type="compositionally biased region" description="Basic and acidic residues" evidence="1">
    <location>
        <begin position="738"/>
        <end position="754"/>
    </location>
</feature>
<feature type="region of interest" description="Disordered" evidence="1">
    <location>
        <begin position="176"/>
        <end position="298"/>
    </location>
</feature>
<dbReference type="STRING" id="1884261.A0A5C3QKM5"/>
<gene>
    <name evidence="2" type="ORF">BDV98DRAFT_567359</name>
</gene>
<evidence type="ECO:0000313" key="3">
    <source>
        <dbReference type="Proteomes" id="UP000305067"/>
    </source>
</evidence>
<feature type="region of interest" description="Disordered" evidence="1">
    <location>
        <begin position="885"/>
        <end position="941"/>
    </location>
</feature>
<feature type="compositionally biased region" description="Low complexity" evidence="1">
    <location>
        <begin position="756"/>
        <end position="773"/>
    </location>
</feature>
<feature type="compositionally biased region" description="Polar residues" evidence="1">
    <location>
        <begin position="897"/>
        <end position="915"/>
    </location>
</feature>
<feature type="compositionally biased region" description="Low complexity" evidence="1">
    <location>
        <begin position="692"/>
        <end position="709"/>
    </location>
</feature>
<feature type="compositionally biased region" description="Polar residues" evidence="1">
    <location>
        <begin position="364"/>
        <end position="389"/>
    </location>
</feature>
<protein>
    <submittedName>
        <fullName evidence="2">Uncharacterized protein</fullName>
    </submittedName>
</protein>
<sequence length="941" mass="100003">MGAQAMYTFNLRRRQMLLQAMHSAVSQSIKTMGSGESTPNLNTNSNSNLDPTLLLSLLTQLATLTTSTDRLVETLLHTTSHSSQIHKLQDVHSASALAIALRKLNTSYAKRSSELIEAKSRVRVLEAEVEEAWAEAERLAGVLDRREEEERGRVEELEAALARALVEEQVNVEAQRAVAEEASRRDSKAEEVKRGSRVDIATLGGNRESRHGSQRVVSTISPVSPRNIPDTPRSPTPSSPASSVRSPSPTTRPVVVSNENDEAQPPPSKQHITHHPSFEDESQAGDSEDGEEEEEEEAVIVHAEILSVRTPLTPPPTMLRMKKSQPHLQNGFFGPETGDTVLIPEVVPWTTAPSLHAKARTLSEGSSNVKRLSGVGSPSSATPWRNSQIFIPPPNPEPSWPLPPVPPTPAEGSIVDPINGADVVPTPELQDSSIARPSTPPPQPSLKSPPTSPSRAQLRVIIPSSPPPAMLAPPRPHAPGSRPTSTYSRDSSAPGTPGGSRKAPPSSHSHSAGVVAARRRSRRTSQSSLRMPKSSISMGADAPPVPQVPSQYSVSAATPGGDTAGLLGGNRDEAGISDMFADIITPHLAGTLGQFASLPSAGGSGSGSGVVKRRTSMTGYPYADSIKQYKKRGNRLGDVSDEEEGAELGRTRTRDDIGVFVSSATESIPHIWRTSETNNRPIAQTMGHKHSNSLSLTQASSTSSQTSYPHPHHAHAHHIRSASGYDYLYPSSPQQHDSAYEHDPANLRPVRPELKSTFSTPSQSPSSPRLSRPMGLAGLFLSGSNTGSKELPSLPSSSSLDPPAAGSSTVGSRGSVLYPGGGSGLASGGVTKRNSAYSKLKTLTKRYSMSINPFHNAETAISAPGASKLSQSNLQQPVYDRSFSTVDEGDEDVTSAGAGTSSSLRTRSMGRSTSGDVVLDITHQRSLDSGVDGGRRSFEIS</sequence>
<keyword evidence="3" id="KW-1185">Reference proteome</keyword>
<feature type="compositionally biased region" description="Low complexity" evidence="1">
    <location>
        <begin position="791"/>
        <end position="808"/>
    </location>
</feature>
<dbReference type="EMBL" id="ML178824">
    <property type="protein sequence ID" value="TFL01690.1"/>
    <property type="molecule type" value="Genomic_DNA"/>
</dbReference>
<proteinExistence type="predicted"/>
<organism evidence="2 3">
    <name type="scientific">Pterulicium gracile</name>
    <dbReference type="NCBI Taxonomy" id="1884261"/>
    <lineage>
        <taxon>Eukaryota</taxon>
        <taxon>Fungi</taxon>
        <taxon>Dikarya</taxon>
        <taxon>Basidiomycota</taxon>
        <taxon>Agaricomycotina</taxon>
        <taxon>Agaricomycetes</taxon>
        <taxon>Agaricomycetidae</taxon>
        <taxon>Agaricales</taxon>
        <taxon>Pleurotineae</taxon>
        <taxon>Pterulaceae</taxon>
        <taxon>Pterulicium</taxon>
    </lineage>
</organism>
<feature type="region of interest" description="Disordered" evidence="1">
    <location>
        <begin position="364"/>
        <end position="559"/>
    </location>
</feature>
<feature type="compositionally biased region" description="Low complexity" evidence="1">
    <location>
        <begin position="239"/>
        <end position="257"/>
    </location>
</feature>
<feature type="region of interest" description="Disordered" evidence="1">
    <location>
        <begin position="682"/>
        <end position="815"/>
    </location>
</feature>
<feature type="compositionally biased region" description="Pro residues" evidence="1">
    <location>
        <begin position="391"/>
        <end position="409"/>
    </location>
</feature>
<dbReference type="AlphaFoldDB" id="A0A5C3QKM5"/>
<feature type="compositionally biased region" description="Basic residues" evidence="1">
    <location>
        <begin position="710"/>
        <end position="720"/>
    </location>
</feature>
<reference evidence="2 3" key="1">
    <citation type="journal article" date="2019" name="Nat. Ecol. Evol.">
        <title>Megaphylogeny resolves global patterns of mushroom evolution.</title>
        <authorList>
            <person name="Varga T."/>
            <person name="Krizsan K."/>
            <person name="Foldi C."/>
            <person name="Dima B."/>
            <person name="Sanchez-Garcia M."/>
            <person name="Sanchez-Ramirez S."/>
            <person name="Szollosi G.J."/>
            <person name="Szarkandi J.G."/>
            <person name="Papp V."/>
            <person name="Albert L."/>
            <person name="Andreopoulos W."/>
            <person name="Angelini C."/>
            <person name="Antonin V."/>
            <person name="Barry K.W."/>
            <person name="Bougher N.L."/>
            <person name="Buchanan P."/>
            <person name="Buyck B."/>
            <person name="Bense V."/>
            <person name="Catcheside P."/>
            <person name="Chovatia M."/>
            <person name="Cooper J."/>
            <person name="Damon W."/>
            <person name="Desjardin D."/>
            <person name="Finy P."/>
            <person name="Geml J."/>
            <person name="Haridas S."/>
            <person name="Hughes K."/>
            <person name="Justo A."/>
            <person name="Karasinski D."/>
            <person name="Kautmanova I."/>
            <person name="Kiss B."/>
            <person name="Kocsube S."/>
            <person name="Kotiranta H."/>
            <person name="LaButti K.M."/>
            <person name="Lechner B.E."/>
            <person name="Liimatainen K."/>
            <person name="Lipzen A."/>
            <person name="Lukacs Z."/>
            <person name="Mihaltcheva S."/>
            <person name="Morgado L.N."/>
            <person name="Niskanen T."/>
            <person name="Noordeloos M.E."/>
            <person name="Ohm R.A."/>
            <person name="Ortiz-Santana B."/>
            <person name="Ovrebo C."/>
            <person name="Racz N."/>
            <person name="Riley R."/>
            <person name="Savchenko A."/>
            <person name="Shiryaev A."/>
            <person name="Soop K."/>
            <person name="Spirin V."/>
            <person name="Szebenyi C."/>
            <person name="Tomsovsky M."/>
            <person name="Tulloss R.E."/>
            <person name="Uehling J."/>
            <person name="Grigoriev I.V."/>
            <person name="Vagvolgyi C."/>
            <person name="Papp T."/>
            <person name="Martin F.M."/>
            <person name="Miettinen O."/>
            <person name="Hibbett D.S."/>
            <person name="Nagy L.G."/>
        </authorList>
    </citation>
    <scope>NUCLEOTIDE SEQUENCE [LARGE SCALE GENOMIC DNA]</scope>
    <source>
        <strain evidence="2 3">CBS 309.79</strain>
    </source>
</reference>
<evidence type="ECO:0000313" key="2">
    <source>
        <dbReference type="EMBL" id="TFL01690.1"/>
    </source>
</evidence>
<dbReference type="Proteomes" id="UP000305067">
    <property type="component" value="Unassembled WGS sequence"/>
</dbReference>
<dbReference type="OrthoDB" id="3271284at2759"/>
<feature type="compositionally biased region" description="Acidic residues" evidence="1">
    <location>
        <begin position="279"/>
        <end position="298"/>
    </location>
</feature>
<name>A0A5C3QKM5_9AGAR</name>
<evidence type="ECO:0000256" key="1">
    <source>
        <dbReference type="SAM" id="MobiDB-lite"/>
    </source>
</evidence>
<feature type="compositionally biased region" description="Low complexity" evidence="1">
    <location>
        <begin position="503"/>
        <end position="516"/>
    </location>
</feature>
<feature type="compositionally biased region" description="Polar residues" evidence="1">
    <location>
        <begin position="215"/>
        <end position="224"/>
    </location>
</feature>
<accession>A0A5C3QKM5</accession>